<dbReference type="InterPro" id="IPR051675">
    <property type="entry name" value="Endo/Exo/Phosphatase_dom_1"/>
</dbReference>
<dbReference type="GO" id="GO:0015628">
    <property type="term" value="P:protein secretion by the type II secretion system"/>
    <property type="evidence" value="ECO:0007669"/>
    <property type="project" value="TreeGrafter"/>
</dbReference>
<dbReference type="AlphaFoldDB" id="A0A6L5X5V2"/>
<proteinExistence type="predicted"/>
<gene>
    <name evidence="4" type="ORF">FYJ35_04160</name>
</gene>
<dbReference type="Proteomes" id="UP000481852">
    <property type="component" value="Unassembled WGS sequence"/>
</dbReference>
<reference evidence="4 5" key="1">
    <citation type="submission" date="2019-08" db="EMBL/GenBank/DDBJ databases">
        <title>In-depth cultivation of the pig gut microbiome towards novel bacterial diversity and tailored functional studies.</title>
        <authorList>
            <person name="Wylensek D."/>
            <person name="Hitch T.C.A."/>
            <person name="Clavel T."/>
        </authorList>
    </citation>
    <scope>NUCLEOTIDE SEQUENCE [LARGE SCALE GENOMIC DNA]</scope>
    <source>
        <strain evidence="4 5">Oil+RF-744-WCA-WT-11</strain>
    </source>
</reference>
<name>A0A6L5X5V2_9FIRM</name>
<dbReference type="GO" id="GO:0006281">
    <property type="term" value="P:DNA repair"/>
    <property type="evidence" value="ECO:0007669"/>
    <property type="project" value="InterPro"/>
</dbReference>
<protein>
    <recommendedName>
        <fullName evidence="3">Helix-hairpin-helix DNA-binding motif class 1 domain-containing protein</fullName>
    </recommendedName>
</protein>
<accession>A0A6L5X5V2</accession>
<dbReference type="SUPFAM" id="SSF47781">
    <property type="entry name" value="RuvA domain 2-like"/>
    <property type="match status" value="1"/>
</dbReference>
<feature type="compositionally biased region" description="Low complexity" evidence="1">
    <location>
        <begin position="204"/>
        <end position="222"/>
    </location>
</feature>
<feature type="domain" description="Helix-hairpin-helix DNA-binding motif class 1" evidence="3">
    <location>
        <begin position="281"/>
        <end position="300"/>
    </location>
</feature>
<dbReference type="Gene3D" id="3.10.560.10">
    <property type="entry name" value="Outer membrane lipoprotein wza domain like"/>
    <property type="match status" value="1"/>
</dbReference>
<dbReference type="InterPro" id="IPR019554">
    <property type="entry name" value="Soluble_ligand-bd"/>
</dbReference>
<evidence type="ECO:0000256" key="2">
    <source>
        <dbReference type="SAM" id="SignalP"/>
    </source>
</evidence>
<dbReference type="InterPro" id="IPR003583">
    <property type="entry name" value="Hlx-hairpin-Hlx_DNA-bd_motif"/>
</dbReference>
<dbReference type="PANTHER" id="PTHR21180">
    <property type="entry name" value="ENDONUCLEASE/EXONUCLEASE/PHOSPHATASE FAMILY DOMAIN-CONTAINING PROTEIN 1"/>
    <property type="match status" value="1"/>
</dbReference>
<evidence type="ECO:0000313" key="4">
    <source>
        <dbReference type="EMBL" id="MSS14244.1"/>
    </source>
</evidence>
<evidence type="ECO:0000313" key="5">
    <source>
        <dbReference type="Proteomes" id="UP000481852"/>
    </source>
</evidence>
<keyword evidence="2" id="KW-0732">Signal</keyword>
<evidence type="ECO:0000256" key="1">
    <source>
        <dbReference type="SAM" id="MobiDB-lite"/>
    </source>
</evidence>
<sequence length="303" mass="31086">MKQICKKSAAGRCRLLLILLLSGLTAGCGSGQMVEVTGIQDLPTHPVRSTEHEAAAEGAAAAADSVTAATDSTAAEDKEAAADSVAEAADTAAAAAGRAPVPDSAASDNMQVTAAKIVVYVRGAVNRPGVYQLEENARIFRAIEAAGGFRSDADTEWLNQAQPLFDGAMLTVPTREETAILRQAGHTDSSGGLISGSKGLTDSQGTAIGISQGGTSSAASGQVPEKNGTGSPASTGNDGEARVNLNTAQREELMTLPGIGESKADSIIRYREEHGAFTTPEEIMNISGIKSAVYSKIQDRITV</sequence>
<dbReference type="Pfam" id="PF10531">
    <property type="entry name" value="SLBB"/>
    <property type="match status" value="1"/>
</dbReference>
<feature type="chain" id="PRO_5038907742" description="Helix-hairpin-helix DNA-binding motif class 1 domain-containing protein" evidence="2">
    <location>
        <begin position="27"/>
        <end position="303"/>
    </location>
</feature>
<dbReference type="Gene3D" id="1.10.150.280">
    <property type="entry name" value="AF1531-like domain"/>
    <property type="match status" value="1"/>
</dbReference>
<dbReference type="PROSITE" id="PS51257">
    <property type="entry name" value="PROKAR_LIPOPROTEIN"/>
    <property type="match status" value="1"/>
</dbReference>
<feature type="domain" description="Helix-hairpin-helix DNA-binding motif class 1" evidence="3">
    <location>
        <begin position="251"/>
        <end position="270"/>
    </location>
</feature>
<dbReference type="GO" id="GO:0015627">
    <property type="term" value="C:type II protein secretion system complex"/>
    <property type="evidence" value="ECO:0007669"/>
    <property type="project" value="TreeGrafter"/>
</dbReference>
<keyword evidence="5" id="KW-1185">Reference proteome</keyword>
<evidence type="ECO:0000259" key="3">
    <source>
        <dbReference type="SMART" id="SM00278"/>
    </source>
</evidence>
<feature type="compositionally biased region" description="Low complexity" evidence="1">
    <location>
        <begin position="56"/>
        <end position="72"/>
    </location>
</feature>
<dbReference type="PANTHER" id="PTHR21180:SF32">
    <property type="entry name" value="ENDONUCLEASE_EXONUCLEASE_PHOSPHATASE FAMILY DOMAIN-CONTAINING PROTEIN 1"/>
    <property type="match status" value="1"/>
</dbReference>
<feature type="compositionally biased region" description="Polar residues" evidence="1">
    <location>
        <begin position="228"/>
        <end position="237"/>
    </location>
</feature>
<feature type="region of interest" description="Disordered" evidence="1">
    <location>
        <begin position="49"/>
        <end position="72"/>
    </location>
</feature>
<dbReference type="GO" id="GO:0003677">
    <property type="term" value="F:DNA binding"/>
    <property type="evidence" value="ECO:0007669"/>
    <property type="project" value="InterPro"/>
</dbReference>
<dbReference type="NCBIfam" id="TIGR00426">
    <property type="entry name" value="competence protein ComEA helix-hairpin-helix repeat region"/>
    <property type="match status" value="1"/>
</dbReference>
<feature type="signal peptide" evidence="2">
    <location>
        <begin position="1"/>
        <end position="26"/>
    </location>
</feature>
<dbReference type="EMBL" id="VULZ01000003">
    <property type="protein sequence ID" value="MSS14244.1"/>
    <property type="molecule type" value="Genomic_DNA"/>
</dbReference>
<comment type="caution">
    <text evidence="4">The sequence shown here is derived from an EMBL/GenBank/DDBJ whole genome shotgun (WGS) entry which is preliminary data.</text>
</comment>
<dbReference type="RefSeq" id="WP_154523637.1">
    <property type="nucleotide sequence ID" value="NZ_VULZ01000003.1"/>
</dbReference>
<dbReference type="SMART" id="SM00278">
    <property type="entry name" value="HhH1"/>
    <property type="match status" value="2"/>
</dbReference>
<feature type="region of interest" description="Disordered" evidence="1">
    <location>
        <begin position="204"/>
        <end position="240"/>
    </location>
</feature>
<dbReference type="Pfam" id="PF12836">
    <property type="entry name" value="HHH_3"/>
    <property type="match status" value="1"/>
</dbReference>
<dbReference type="InterPro" id="IPR004509">
    <property type="entry name" value="Competence_ComEA_HhH"/>
</dbReference>
<dbReference type="InterPro" id="IPR010994">
    <property type="entry name" value="RuvA_2-like"/>
</dbReference>
<organism evidence="4 5">
    <name type="scientific">Porcincola intestinalis</name>
    <dbReference type="NCBI Taxonomy" id="2606632"/>
    <lineage>
        <taxon>Bacteria</taxon>
        <taxon>Bacillati</taxon>
        <taxon>Bacillota</taxon>
        <taxon>Clostridia</taxon>
        <taxon>Lachnospirales</taxon>
        <taxon>Lachnospiraceae</taxon>
        <taxon>Porcincola</taxon>
    </lineage>
</organism>